<reference evidence="3" key="1">
    <citation type="journal article" date="2019" name="Int. J. Syst. Evol. Microbiol.">
        <title>The Global Catalogue of Microorganisms (GCM) 10K type strain sequencing project: providing services to taxonomists for standard genome sequencing and annotation.</title>
        <authorList>
            <consortium name="The Broad Institute Genomics Platform"/>
            <consortium name="The Broad Institute Genome Sequencing Center for Infectious Disease"/>
            <person name="Wu L."/>
            <person name="Ma J."/>
        </authorList>
    </citation>
    <scope>NUCLEOTIDE SEQUENCE [LARGE SCALE GENOMIC DNA]</scope>
    <source>
        <strain evidence="3">JCM 4594</strain>
    </source>
</reference>
<dbReference type="Proteomes" id="UP000600946">
    <property type="component" value="Unassembled WGS sequence"/>
</dbReference>
<sequence length="116" mass="12861">MVRAHGELDLANRSAFERSLRLRLRHGPCPGLVADLTAVTFMDCSALSVLCDVHGYQWSQGGWFRLVYTRSNITLLLAGTGLAEVFPRYATVRDALMNRRYAQPAQPVGRRKAGGL</sequence>
<dbReference type="InterPro" id="IPR002645">
    <property type="entry name" value="STAS_dom"/>
</dbReference>
<evidence type="ECO:0000259" key="1">
    <source>
        <dbReference type="PROSITE" id="PS50801"/>
    </source>
</evidence>
<dbReference type="SUPFAM" id="SSF52091">
    <property type="entry name" value="SpoIIaa-like"/>
    <property type="match status" value="1"/>
</dbReference>
<dbReference type="Pfam" id="PF01740">
    <property type="entry name" value="STAS"/>
    <property type="match status" value="1"/>
</dbReference>
<dbReference type="EMBL" id="BMUU01000019">
    <property type="protein sequence ID" value="GGY66908.1"/>
    <property type="molecule type" value="Genomic_DNA"/>
</dbReference>
<dbReference type="PROSITE" id="PS50801">
    <property type="entry name" value="STAS"/>
    <property type="match status" value="1"/>
</dbReference>
<evidence type="ECO:0000313" key="3">
    <source>
        <dbReference type="Proteomes" id="UP000600946"/>
    </source>
</evidence>
<dbReference type="InterPro" id="IPR036513">
    <property type="entry name" value="STAS_dom_sf"/>
</dbReference>
<evidence type="ECO:0000313" key="2">
    <source>
        <dbReference type="EMBL" id="GGY66908.1"/>
    </source>
</evidence>
<dbReference type="Gene3D" id="3.30.750.24">
    <property type="entry name" value="STAS domain"/>
    <property type="match status" value="1"/>
</dbReference>
<dbReference type="PANTHER" id="PTHR33495:SF2">
    <property type="entry name" value="ANTI-SIGMA FACTOR ANTAGONIST TM_1081-RELATED"/>
    <property type="match status" value="1"/>
</dbReference>
<dbReference type="CDD" id="cd07043">
    <property type="entry name" value="STAS_anti-anti-sigma_factors"/>
    <property type="match status" value="1"/>
</dbReference>
<organism evidence="2 3">
    <name type="scientific">Streptomyces xanthochromogenes</name>
    <dbReference type="NCBI Taxonomy" id="67384"/>
    <lineage>
        <taxon>Bacteria</taxon>
        <taxon>Bacillati</taxon>
        <taxon>Actinomycetota</taxon>
        <taxon>Actinomycetes</taxon>
        <taxon>Kitasatosporales</taxon>
        <taxon>Streptomycetaceae</taxon>
        <taxon>Streptomyces</taxon>
    </lineage>
</organism>
<feature type="domain" description="STAS" evidence="1">
    <location>
        <begin position="1"/>
        <end position="99"/>
    </location>
</feature>
<keyword evidence="3" id="KW-1185">Reference proteome</keyword>
<name>A0ABQ3AUC9_9ACTN</name>
<accession>A0ABQ3AUC9</accession>
<proteinExistence type="predicted"/>
<gene>
    <name evidence="2" type="ORF">GCM10010326_71780</name>
</gene>
<protein>
    <recommendedName>
        <fullName evidence="1">STAS domain-containing protein</fullName>
    </recommendedName>
</protein>
<dbReference type="PANTHER" id="PTHR33495">
    <property type="entry name" value="ANTI-SIGMA FACTOR ANTAGONIST TM_1081-RELATED-RELATED"/>
    <property type="match status" value="1"/>
</dbReference>
<comment type="caution">
    <text evidence="2">The sequence shown here is derived from an EMBL/GenBank/DDBJ whole genome shotgun (WGS) entry which is preliminary data.</text>
</comment>